<protein>
    <submittedName>
        <fullName evidence="1">Uncharacterized protein</fullName>
    </submittedName>
</protein>
<proteinExistence type="predicted"/>
<evidence type="ECO:0000313" key="2">
    <source>
        <dbReference type="Proteomes" id="UP001177021"/>
    </source>
</evidence>
<accession>A0ACB0K9F6</accession>
<reference evidence="1" key="1">
    <citation type="submission" date="2023-10" db="EMBL/GenBank/DDBJ databases">
        <authorList>
            <person name="Rodriguez Cubillos JULIANA M."/>
            <person name="De Vega J."/>
        </authorList>
    </citation>
    <scope>NUCLEOTIDE SEQUENCE</scope>
</reference>
<evidence type="ECO:0000313" key="1">
    <source>
        <dbReference type="EMBL" id="CAJ2652869.1"/>
    </source>
</evidence>
<dbReference type="EMBL" id="CASHSV030000206">
    <property type="protein sequence ID" value="CAJ2652869.1"/>
    <property type="molecule type" value="Genomic_DNA"/>
</dbReference>
<organism evidence="1 2">
    <name type="scientific">Trifolium pratense</name>
    <name type="common">Red clover</name>
    <dbReference type="NCBI Taxonomy" id="57577"/>
    <lineage>
        <taxon>Eukaryota</taxon>
        <taxon>Viridiplantae</taxon>
        <taxon>Streptophyta</taxon>
        <taxon>Embryophyta</taxon>
        <taxon>Tracheophyta</taxon>
        <taxon>Spermatophyta</taxon>
        <taxon>Magnoliopsida</taxon>
        <taxon>eudicotyledons</taxon>
        <taxon>Gunneridae</taxon>
        <taxon>Pentapetalae</taxon>
        <taxon>rosids</taxon>
        <taxon>fabids</taxon>
        <taxon>Fabales</taxon>
        <taxon>Fabaceae</taxon>
        <taxon>Papilionoideae</taxon>
        <taxon>50 kb inversion clade</taxon>
        <taxon>NPAAA clade</taxon>
        <taxon>Hologalegina</taxon>
        <taxon>IRL clade</taxon>
        <taxon>Trifolieae</taxon>
        <taxon>Trifolium</taxon>
    </lineage>
</organism>
<gene>
    <name evidence="1" type="ORF">MILVUS5_LOCUS20293</name>
</gene>
<keyword evidence="2" id="KW-1185">Reference proteome</keyword>
<comment type="caution">
    <text evidence="1">The sequence shown here is derived from an EMBL/GenBank/DDBJ whole genome shotgun (WGS) entry which is preliminary data.</text>
</comment>
<dbReference type="Proteomes" id="UP001177021">
    <property type="component" value="Unassembled WGS sequence"/>
</dbReference>
<name>A0ACB0K9F6_TRIPR</name>
<sequence length="222" mass="25954">MQEFARQTGFKLLTSTPYYAQANGQVEAANKIIIGLIRKHIAQKLRNWNKTLNQVLWACRNSPKESTNSTPFRLTYGHDAVLPVEIYLQSIRIQRQMEIPTDHYWSMMFDELVDLDEERLRALDTLSRQKERVAKAYNKKVKSKTFEVGNLVWKVILPMDKKDRVLGKWSPNWEGPFKIIQVFSNGAYEIEELTSEKRTLNINGKYLKKYKPTLLEVNISTE</sequence>